<reference evidence="1 2" key="1">
    <citation type="submission" date="2016-11" db="EMBL/GenBank/DDBJ databases">
        <authorList>
            <person name="Jaros S."/>
            <person name="Januszkiewicz K."/>
            <person name="Wedrychowicz H."/>
        </authorList>
    </citation>
    <scope>NUCLEOTIDE SEQUENCE [LARGE SCALE GENOMIC DNA]</scope>
    <source>
        <strain evidence="1 2">DSM 21425</strain>
    </source>
</reference>
<dbReference type="EMBL" id="FQYY01000004">
    <property type="protein sequence ID" value="SHI73688.1"/>
    <property type="molecule type" value="Genomic_DNA"/>
</dbReference>
<accession>A0A1M6DL33</accession>
<dbReference type="Gene3D" id="2.60.40.10">
    <property type="entry name" value="Immunoglobulins"/>
    <property type="match status" value="2"/>
</dbReference>
<gene>
    <name evidence="1" type="ORF">SAMN04488096_10445</name>
</gene>
<protein>
    <recommendedName>
        <fullName evidence="3">SusE outer membrane protein</fullName>
    </recommendedName>
</protein>
<proteinExistence type="predicted"/>
<sequence length="328" mass="38247">MKLYSRIMRKNNHVHLIVILAFVFISCEDILEDDIQDEQVISLSPKEGDTIQGNTIQFNWGELKGADEYKIQIFENNNLSIIRDTVVQTINHSEVLNPGSYRWRIRGQNSAYTSIYSLPESFTLVASDDLTNQTVLLMSPSDQIYLNNNEVLFNWQHLDNSDFYNFELQAITTSGNITIHLENQMLDNVLTLDDEVISQDSHYRWKVKALNTQSETVFFYRDFFIDTQNPQIPVTNIPEYEDQFDIMEDVQFQWTYPTEYNQIAPVLTLFEIANDEIFQNIIFSDQINTNNTNYEFENSGSFYWRIRGEDLAGNIGSFNQDGKIIINE</sequence>
<dbReference type="AlphaFoldDB" id="A0A1M6DL33"/>
<keyword evidence="2" id="KW-1185">Reference proteome</keyword>
<name>A0A1M6DL33_9FLAO</name>
<evidence type="ECO:0000313" key="1">
    <source>
        <dbReference type="EMBL" id="SHI73688.1"/>
    </source>
</evidence>
<dbReference type="PROSITE" id="PS51257">
    <property type="entry name" value="PROKAR_LIPOPROTEIN"/>
    <property type="match status" value="1"/>
</dbReference>
<organism evidence="1 2">
    <name type="scientific">Mesonia phycicola</name>
    <dbReference type="NCBI Taxonomy" id="579105"/>
    <lineage>
        <taxon>Bacteria</taxon>
        <taxon>Pseudomonadati</taxon>
        <taxon>Bacteroidota</taxon>
        <taxon>Flavobacteriia</taxon>
        <taxon>Flavobacteriales</taxon>
        <taxon>Flavobacteriaceae</taxon>
        <taxon>Mesonia</taxon>
    </lineage>
</organism>
<dbReference type="STRING" id="579105.SAMN04488096_10445"/>
<evidence type="ECO:0008006" key="3">
    <source>
        <dbReference type="Google" id="ProtNLM"/>
    </source>
</evidence>
<dbReference type="Proteomes" id="UP000184225">
    <property type="component" value="Unassembled WGS sequence"/>
</dbReference>
<dbReference type="InterPro" id="IPR013783">
    <property type="entry name" value="Ig-like_fold"/>
</dbReference>
<evidence type="ECO:0000313" key="2">
    <source>
        <dbReference type="Proteomes" id="UP000184225"/>
    </source>
</evidence>